<feature type="domain" description="TonB-dependent receptor-like beta-barrel" evidence="15">
    <location>
        <begin position="237"/>
        <end position="751"/>
    </location>
</feature>
<keyword evidence="4" id="KW-0410">Iron transport</keyword>
<accession>A0ABT7WJ09</accession>
<keyword evidence="3 12" id="KW-1134">Transmembrane beta strand</keyword>
<evidence type="ECO:0000256" key="1">
    <source>
        <dbReference type="ARBA" id="ARBA00004571"/>
    </source>
</evidence>
<keyword evidence="2 12" id="KW-0813">Transport</keyword>
<dbReference type="Gene3D" id="2.170.130.10">
    <property type="entry name" value="TonB-dependent receptor, plug domain"/>
    <property type="match status" value="1"/>
</dbReference>
<comment type="caution">
    <text evidence="17">The sequence shown here is derived from an EMBL/GenBank/DDBJ whole genome shotgun (WGS) entry which is preliminary data.</text>
</comment>
<evidence type="ECO:0000256" key="13">
    <source>
        <dbReference type="RuleBase" id="RU003357"/>
    </source>
</evidence>
<dbReference type="InterPro" id="IPR039426">
    <property type="entry name" value="TonB-dep_rcpt-like"/>
</dbReference>
<dbReference type="RefSeq" id="WP_267978960.1">
    <property type="nucleotide sequence ID" value="NZ_JAPQKF010000001.1"/>
</dbReference>
<evidence type="ECO:0000256" key="2">
    <source>
        <dbReference type="ARBA" id="ARBA00022448"/>
    </source>
</evidence>
<dbReference type="PANTHER" id="PTHR32552">
    <property type="entry name" value="FERRICHROME IRON RECEPTOR-RELATED"/>
    <property type="match status" value="1"/>
</dbReference>
<evidence type="ECO:0000256" key="4">
    <source>
        <dbReference type="ARBA" id="ARBA00022496"/>
    </source>
</evidence>
<feature type="chain" id="PRO_5046194214" evidence="14">
    <location>
        <begin position="26"/>
        <end position="782"/>
    </location>
</feature>
<dbReference type="Pfam" id="PF00593">
    <property type="entry name" value="TonB_dep_Rec_b-barrel"/>
    <property type="match status" value="1"/>
</dbReference>
<keyword evidence="7" id="KW-0408">Iron</keyword>
<evidence type="ECO:0000259" key="15">
    <source>
        <dbReference type="Pfam" id="PF00593"/>
    </source>
</evidence>
<evidence type="ECO:0000256" key="5">
    <source>
        <dbReference type="ARBA" id="ARBA00022692"/>
    </source>
</evidence>
<comment type="subcellular location">
    <subcellularLocation>
        <location evidence="1 12">Cell outer membrane</location>
        <topology evidence="1 12">Multi-pass membrane protein</topology>
    </subcellularLocation>
</comment>
<dbReference type="Pfam" id="PF07715">
    <property type="entry name" value="Plug"/>
    <property type="match status" value="1"/>
</dbReference>
<sequence length="782" mass="84241">MSFIKSRKKIVSTAILSTLSAVANADNNATQLPTIDVKAEQTQGLKVDSSANTKYVAPLLDTPKSVSIISKQLIEDTQVTTLADALRTVPGITLGAGEGGNPNGDRPFIRGYNSEGSMYVDGVRSGASQNREMFAVEQVEVTKGSSSALGGGGNASGNINLVSKLAKAGDSIEGTIAQGTDDYRRIVLDGNKDFGNGIAARVVAMGHENNKAGQDNGAEYKRAGIAPSISIGLGTPTRATLSYYYLKTDDEPDSGVPYNNPRNYTAGTGEPINVKQGIYYGWKDRDFQKQENQIGTLKLEHDLTENLTISNIATYNKSKNDYIWTQPDDSQGNFLNPTTGQLGGDGVWRRVNSRTTDGDTFSDQLSLRGKFNTSILKHSFNTGVEYSKVDKDAGTYLVTDSLKPKQQIDKDGKPVVDKDGKPVMNNPIGGAVGVAGGACSSNPYYGLGKGAASHYWCTDALNPNANDPFLGTITKNARVSNTTTETTGIYFFDNIEINPQLLVDLGVRWDKFETELTTYKSGANLLPTPTVVNSDSDFWSYNAGITFKPTENSAVYASYATSATPVGVDSGESSESSPSLAIKDLDPEKARTIEVGTKWDLLNNKLNATAAIFRTEKTNTRVAVDANTTMNAGESKVDGVELGLNGNITDAWAMSFGYTYLDSELVKAAYNAKANEGLPLPNVPKNSATLWTTYQVLPQVTVGSGATYMDKVFGAKTSTSEKWVPSYVRYDAMARYNVNKNVDLQLNVNNLSDKRYFTKAYGSHYATEAEGRSAVLSVNFKY</sequence>
<keyword evidence="8" id="KW-0406">Ion transport</keyword>
<evidence type="ECO:0000256" key="10">
    <source>
        <dbReference type="ARBA" id="ARBA00023136"/>
    </source>
</evidence>
<keyword evidence="17" id="KW-0675">Receptor</keyword>
<reference evidence="17" key="1">
    <citation type="submission" date="2023-06" db="EMBL/GenBank/DDBJ databases">
        <title>Two novel species of Acinetobacter isolated from motorbike repairing workshop in Vietnam.</title>
        <authorList>
            <person name="Le N.T.T."/>
        </authorList>
    </citation>
    <scope>NUCLEOTIDE SEQUENCE</scope>
    <source>
        <strain evidence="17">VNH17</strain>
    </source>
</reference>
<comment type="similarity">
    <text evidence="12 13">Belongs to the TonB-dependent receptor family.</text>
</comment>
<dbReference type="PROSITE" id="PS52016">
    <property type="entry name" value="TONB_DEPENDENT_REC_3"/>
    <property type="match status" value="1"/>
</dbReference>
<feature type="domain" description="TonB-dependent receptor plug" evidence="16">
    <location>
        <begin position="59"/>
        <end position="157"/>
    </location>
</feature>
<feature type="signal peptide" evidence="14">
    <location>
        <begin position="1"/>
        <end position="25"/>
    </location>
</feature>
<dbReference type="Proteomes" id="UP001168524">
    <property type="component" value="Unassembled WGS sequence"/>
</dbReference>
<evidence type="ECO:0000313" key="18">
    <source>
        <dbReference type="Proteomes" id="UP001168524"/>
    </source>
</evidence>
<dbReference type="EMBL" id="JAUDZE010000001">
    <property type="protein sequence ID" value="MDN0012661.1"/>
    <property type="molecule type" value="Genomic_DNA"/>
</dbReference>
<dbReference type="CDD" id="cd01347">
    <property type="entry name" value="ligand_gated_channel"/>
    <property type="match status" value="1"/>
</dbReference>
<evidence type="ECO:0000256" key="9">
    <source>
        <dbReference type="ARBA" id="ARBA00023077"/>
    </source>
</evidence>
<evidence type="ECO:0000256" key="14">
    <source>
        <dbReference type="SAM" id="SignalP"/>
    </source>
</evidence>
<evidence type="ECO:0000256" key="8">
    <source>
        <dbReference type="ARBA" id="ARBA00023065"/>
    </source>
</evidence>
<gene>
    <name evidence="17" type="ORF">QTA56_00205</name>
</gene>
<proteinExistence type="inferred from homology"/>
<evidence type="ECO:0000313" key="17">
    <source>
        <dbReference type="EMBL" id="MDN0012661.1"/>
    </source>
</evidence>
<dbReference type="InterPro" id="IPR037066">
    <property type="entry name" value="Plug_dom_sf"/>
</dbReference>
<dbReference type="InterPro" id="IPR012910">
    <property type="entry name" value="Plug_dom"/>
</dbReference>
<name>A0ABT7WJ09_9GAMM</name>
<keyword evidence="10 12" id="KW-0472">Membrane</keyword>
<keyword evidence="18" id="KW-1185">Reference proteome</keyword>
<evidence type="ECO:0000256" key="6">
    <source>
        <dbReference type="ARBA" id="ARBA00022729"/>
    </source>
</evidence>
<evidence type="ECO:0000259" key="16">
    <source>
        <dbReference type="Pfam" id="PF07715"/>
    </source>
</evidence>
<keyword evidence="9 13" id="KW-0798">TonB box</keyword>
<keyword evidence="6 14" id="KW-0732">Signal</keyword>
<evidence type="ECO:0000256" key="3">
    <source>
        <dbReference type="ARBA" id="ARBA00022452"/>
    </source>
</evidence>
<dbReference type="InterPro" id="IPR000531">
    <property type="entry name" value="Beta-barrel_TonB"/>
</dbReference>
<dbReference type="PANTHER" id="PTHR32552:SF89">
    <property type="entry name" value="CATECHOLATE SIDEROPHORE RECEPTOR FIU"/>
    <property type="match status" value="1"/>
</dbReference>
<evidence type="ECO:0000256" key="7">
    <source>
        <dbReference type="ARBA" id="ARBA00023004"/>
    </source>
</evidence>
<evidence type="ECO:0000256" key="11">
    <source>
        <dbReference type="ARBA" id="ARBA00023237"/>
    </source>
</evidence>
<dbReference type="Gene3D" id="2.40.170.20">
    <property type="entry name" value="TonB-dependent receptor, beta-barrel domain"/>
    <property type="match status" value="1"/>
</dbReference>
<keyword evidence="11 12" id="KW-0998">Cell outer membrane</keyword>
<organism evidence="17 18">
    <name type="scientific">Acinetobacter thutiue</name>
    <dbReference type="NCBI Taxonomy" id="2998078"/>
    <lineage>
        <taxon>Bacteria</taxon>
        <taxon>Pseudomonadati</taxon>
        <taxon>Pseudomonadota</taxon>
        <taxon>Gammaproteobacteria</taxon>
        <taxon>Moraxellales</taxon>
        <taxon>Moraxellaceae</taxon>
        <taxon>Acinetobacter</taxon>
    </lineage>
</organism>
<dbReference type="InterPro" id="IPR036942">
    <property type="entry name" value="Beta-barrel_TonB_sf"/>
</dbReference>
<dbReference type="SUPFAM" id="SSF56935">
    <property type="entry name" value="Porins"/>
    <property type="match status" value="1"/>
</dbReference>
<keyword evidence="5 12" id="KW-0812">Transmembrane</keyword>
<protein>
    <submittedName>
        <fullName evidence="17">TonB-dependent receptor</fullName>
    </submittedName>
</protein>
<evidence type="ECO:0000256" key="12">
    <source>
        <dbReference type="PROSITE-ProRule" id="PRU01360"/>
    </source>
</evidence>